<name>A0A5E4D9Y8_MARMO</name>
<dbReference type="AlphaFoldDB" id="A0A5E4D9Y8"/>
<proteinExistence type="predicted"/>
<protein>
    <submittedName>
        <fullName evidence="1">Uncharacterized protein</fullName>
    </submittedName>
</protein>
<reference evidence="1" key="1">
    <citation type="submission" date="2019-04" db="EMBL/GenBank/DDBJ databases">
        <authorList>
            <person name="Alioto T."/>
            <person name="Alioto T."/>
        </authorList>
    </citation>
    <scope>NUCLEOTIDE SEQUENCE [LARGE SCALE GENOMIC DNA]</scope>
</reference>
<gene>
    <name evidence="1" type="ORF">MONAX_5E005805</name>
</gene>
<dbReference type="EMBL" id="CABDUW010005223">
    <property type="protein sequence ID" value="VTJ90876.1"/>
    <property type="molecule type" value="Genomic_DNA"/>
</dbReference>
<evidence type="ECO:0000313" key="1">
    <source>
        <dbReference type="EMBL" id="VTJ90876.1"/>
    </source>
</evidence>
<comment type="caution">
    <text evidence="1">The sequence shown here is derived from an EMBL/GenBank/DDBJ whole genome shotgun (WGS) entry which is preliminary data.</text>
</comment>
<keyword evidence="2" id="KW-1185">Reference proteome</keyword>
<evidence type="ECO:0000313" key="2">
    <source>
        <dbReference type="Proteomes" id="UP000335636"/>
    </source>
</evidence>
<sequence>NNSSPFNRFFPGYGNIPPSGSIASIPYPQIEEFSQCRNQALLSSILTVLKPPISYI</sequence>
<feature type="non-terminal residue" evidence="1">
    <location>
        <position position="1"/>
    </location>
</feature>
<organism evidence="1 2">
    <name type="scientific">Marmota monax</name>
    <name type="common">Woodchuck</name>
    <dbReference type="NCBI Taxonomy" id="9995"/>
    <lineage>
        <taxon>Eukaryota</taxon>
        <taxon>Metazoa</taxon>
        <taxon>Chordata</taxon>
        <taxon>Craniata</taxon>
        <taxon>Vertebrata</taxon>
        <taxon>Euteleostomi</taxon>
        <taxon>Mammalia</taxon>
        <taxon>Eutheria</taxon>
        <taxon>Euarchontoglires</taxon>
        <taxon>Glires</taxon>
        <taxon>Rodentia</taxon>
        <taxon>Sciuromorpha</taxon>
        <taxon>Sciuridae</taxon>
        <taxon>Xerinae</taxon>
        <taxon>Marmotini</taxon>
        <taxon>Marmota</taxon>
    </lineage>
</organism>
<dbReference type="Proteomes" id="UP000335636">
    <property type="component" value="Unassembled WGS sequence"/>
</dbReference>
<accession>A0A5E4D9Y8</accession>